<dbReference type="Proteomes" id="UP000215335">
    <property type="component" value="Unassembled WGS sequence"/>
</dbReference>
<dbReference type="EMBL" id="NNAY01005713">
    <property type="protein sequence ID" value="OXU16584.1"/>
    <property type="molecule type" value="Genomic_DNA"/>
</dbReference>
<evidence type="ECO:0000313" key="1">
    <source>
        <dbReference type="EMBL" id="OXU16584.1"/>
    </source>
</evidence>
<proteinExistence type="predicted"/>
<protein>
    <submittedName>
        <fullName evidence="1">Uncharacterized protein</fullName>
    </submittedName>
</protein>
<sequence length="94" mass="11000">MSPAIVDFVVQNNMPLVWDDLLNDDEELQLPSCTTSTSNSIRELINNGEFFNAEFWYLIRDIKLISCFMMIVLHYTGYGLHVQRISEHFKILIM</sequence>
<name>A0A232EE27_9HYME</name>
<dbReference type="AlphaFoldDB" id="A0A232EE27"/>
<reference evidence="1 2" key="1">
    <citation type="journal article" date="2017" name="Curr. Biol.">
        <title>The Evolution of Venom by Co-option of Single-Copy Genes.</title>
        <authorList>
            <person name="Martinson E.O."/>
            <person name="Mrinalini"/>
            <person name="Kelkar Y.D."/>
            <person name="Chang C.H."/>
            <person name="Werren J.H."/>
        </authorList>
    </citation>
    <scope>NUCLEOTIDE SEQUENCE [LARGE SCALE GENOMIC DNA]</scope>
    <source>
        <strain evidence="1 2">Alberta</strain>
        <tissue evidence="1">Whole body</tissue>
    </source>
</reference>
<evidence type="ECO:0000313" key="2">
    <source>
        <dbReference type="Proteomes" id="UP000215335"/>
    </source>
</evidence>
<keyword evidence="2" id="KW-1185">Reference proteome</keyword>
<accession>A0A232EE27</accession>
<organism evidence="1 2">
    <name type="scientific">Trichomalopsis sarcophagae</name>
    <dbReference type="NCBI Taxonomy" id="543379"/>
    <lineage>
        <taxon>Eukaryota</taxon>
        <taxon>Metazoa</taxon>
        <taxon>Ecdysozoa</taxon>
        <taxon>Arthropoda</taxon>
        <taxon>Hexapoda</taxon>
        <taxon>Insecta</taxon>
        <taxon>Pterygota</taxon>
        <taxon>Neoptera</taxon>
        <taxon>Endopterygota</taxon>
        <taxon>Hymenoptera</taxon>
        <taxon>Apocrita</taxon>
        <taxon>Proctotrupomorpha</taxon>
        <taxon>Chalcidoidea</taxon>
        <taxon>Pteromalidae</taxon>
        <taxon>Pteromalinae</taxon>
        <taxon>Trichomalopsis</taxon>
    </lineage>
</organism>
<comment type="caution">
    <text evidence="1">The sequence shown here is derived from an EMBL/GenBank/DDBJ whole genome shotgun (WGS) entry which is preliminary data.</text>
</comment>
<gene>
    <name evidence="1" type="ORF">TSAR_016898</name>
</gene>